<dbReference type="STRING" id="555512.SAMN04487993_101821"/>
<evidence type="ECO:0000256" key="2">
    <source>
        <dbReference type="ARBA" id="ARBA00023125"/>
    </source>
</evidence>
<dbReference type="AlphaFoldDB" id="A0A1G8R071"/>
<accession>A0A1G8R071</accession>
<organism evidence="5 6">
    <name type="scientific">Salipiger marinus</name>
    <dbReference type="NCBI Taxonomy" id="555512"/>
    <lineage>
        <taxon>Bacteria</taxon>
        <taxon>Pseudomonadati</taxon>
        <taxon>Pseudomonadota</taxon>
        <taxon>Alphaproteobacteria</taxon>
        <taxon>Rhodobacterales</taxon>
        <taxon>Roseobacteraceae</taxon>
        <taxon>Salipiger</taxon>
    </lineage>
</organism>
<dbReference type="Pfam" id="PF01047">
    <property type="entry name" value="MarR"/>
    <property type="match status" value="1"/>
</dbReference>
<dbReference type="OrthoDB" id="511972at2"/>
<protein>
    <submittedName>
        <fullName evidence="5">DNA-binding transcriptional regulator, MarR family</fullName>
    </submittedName>
</protein>
<keyword evidence="6" id="KW-1185">Reference proteome</keyword>
<dbReference type="InterPro" id="IPR036390">
    <property type="entry name" value="WH_DNA-bd_sf"/>
</dbReference>
<evidence type="ECO:0000313" key="5">
    <source>
        <dbReference type="EMBL" id="SDJ10253.1"/>
    </source>
</evidence>
<dbReference type="PRINTS" id="PR00598">
    <property type="entry name" value="HTHMARR"/>
</dbReference>
<dbReference type="Proteomes" id="UP000199093">
    <property type="component" value="Unassembled WGS sequence"/>
</dbReference>
<evidence type="ECO:0000259" key="4">
    <source>
        <dbReference type="PROSITE" id="PS50995"/>
    </source>
</evidence>
<sequence>MDETAPSGHEDFDPKLTEERLARLVRLAARAFNRSLQMRLQDEGITFGQWIFLRILWYNDGLSQRELSQRAHLTEPTAHAALTKLEKQGVITRQKMDGNKRTLQIFLTPKGWELRDRLEPMAHDVNLISLKGLEEDEVRVLRKGLLAIITNLEADENAAAEQGIKVPATRSSF</sequence>
<proteinExistence type="predicted"/>
<dbReference type="PANTHER" id="PTHR42756:SF1">
    <property type="entry name" value="TRANSCRIPTIONAL REPRESSOR OF EMRAB OPERON"/>
    <property type="match status" value="1"/>
</dbReference>
<reference evidence="5 6" key="1">
    <citation type="submission" date="2016-10" db="EMBL/GenBank/DDBJ databases">
        <authorList>
            <person name="de Groot N.N."/>
        </authorList>
    </citation>
    <scope>NUCLEOTIDE SEQUENCE [LARGE SCALE GENOMIC DNA]</scope>
    <source>
        <strain evidence="5 6">DSM 26424</strain>
    </source>
</reference>
<evidence type="ECO:0000313" key="6">
    <source>
        <dbReference type="Proteomes" id="UP000199093"/>
    </source>
</evidence>
<dbReference type="InterPro" id="IPR036388">
    <property type="entry name" value="WH-like_DNA-bd_sf"/>
</dbReference>
<dbReference type="GO" id="GO:0003700">
    <property type="term" value="F:DNA-binding transcription factor activity"/>
    <property type="evidence" value="ECO:0007669"/>
    <property type="project" value="InterPro"/>
</dbReference>
<dbReference type="SMART" id="SM00347">
    <property type="entry name" value="HTH_MARR"/>
    <property type="match status" value="1"/>
</dbReference>
<dbReference type="PANTHER" id="PTHR42756">
    <property type="entry name" value="TRANSCRIPTIONAL REGULATOR, MARR"/>
    <property type="match status" value="1"/>
</dbReference>
<dbReference type="InterPro" id="IPR000835">
    <property type="entry name" value="HTH_MarR-typ"/>
</dbReference>
<evidence type="ECO:0000256" key="3">
    <source>
        <dbReference type="ARBA" id="ARBA00023163"/>
    </source>
</evidence>
<name>A0A1G8R071_9RHOB</name>
<keyword evidence="2 5" id="KW-0238">DNA-binding</keyword>
<keyword evidence="3" id="KW-0804">Transcription</keyword>
<dbReference type="PROSITE" id="PS50995">
    <property type="entry name" value="HTH_MARR_2"/>
    <property type="match status" value="1"/>
</dbReference>
<dbReference type="Gene3D" id="1.10.10.10">
    <property type="entry name" value="Winged helix-like DNA-binding domain superfamily/Winged helix DNA-binding domain"/>
    <property type="match status" value="1"/>
</dbReference>
<feature type="domain" description="HTH marR-type" evidence="4">
    <location>
        <begin position="18"/>
        <end position="150"/>
    </location>
</feature>
<dbReference type="SUPFAM" id="SSF46785">
    <property type="entry name" value="Winged helix' DNA-binding domain"/>
    <property type="match status" value="1"/>
</dbReference>
<keyword evidence="1" id="KW-0805">Transcription regulation</keyword>
<dbReference type="GO" id="GO:0003677">
    <property type="term" value="F:DNA binding"/>
    <property type="evidence" value="ECO:0007669"/>
    <property type="project" value="UniProtKB-KW"/>
</dbReference>
<evidence type="ECO:0000256" key="1">
    <source>
        <dbReference type="ARBA" id="ARBA00023015"/>
    </source>
</evidence>
<dbReference type="EMBL" id="FNEJ01000018">
    <property type="protein sequence ID" value="SDJ10253.1"/>
    <property type="molecule type" value="Genomic_DNA"/>
</dbReference>
<gene>
    <name evidence="5" type="ORF">SAMN04487993_101821</name>
</gene>